<evidence type="ECO:0000256" key="2">
    <source>
        <dbReference type="ARBA" id="ARBA00004613"/>
    </source>
</evidence>
<comment type="subcellular location">
    <subcellularLocation>
        <location evidence="1">Bacterial flagellum</location>
    </subcellularLocation>
    <subcellularLocation>
        <location evidence="2">Secreted</location>
    </subcellularLocation>
</comment>
<dbReference type="GO" id="GO:0009424">
    <property type="term" value="C:bacterial-type flagellum hook"/>
    <property type="evidence" value="ECO:0007669"/>
    <property type="project" value="InterPro"/>
</dbReference>
<dbReference type="SUPFAM" id="SSF64518">
    <property type="entry name" value="Phase 1 flagellin"/>
    <property type="match status" value="1"/>
</dbReference>
<dbReference type="InterPro" id="IPR002371">
    <property type="entry name" value="FlgK"/>
</dbReference>
<protein>
    <submittedName>
        <fullName evidence="8">Flagellar hook-associated protein FlgK</fullName>
    </submittedName>
</protein>
<feature type="domain" description="Flagellar hook-associated protein FlgK helical" evidence="7">
    <location>
        <begin position="66"/>
        <end position="289"/>
    </location>
</feature>
<evidence type="ECO:0000259" key="6">
    <source>
        <dbReference type="Pfam" id="PF06429"/>
    </source>
</evidence>
<evidence type="ECO:0000256" key="4">
    <source>
        <dbReference type="ARBA" id="ARBA00022525"/>
    </source>
</evidence>
<dbReference type="GO" id="GO:0044780">
    <property type="term" value="P:bacterial-type flagellum assembly"/>
    <property type="evidence" value="ECO:0007669"/>
    <property type="project" value="InterPro"/>
</dbReference>
<keyword evidence="5" id="KW-0975">Bacterial flagellum</keyword>
<dbReference type="AlphaFoldDB" id="A0A3B0R8Y8"/>
<evidence type="ECO:0000313" key="8">
    <source>
        <dbReference type="EMBL" id="VAV87967.1"/>
    </source>
</evidence>
<dbReference type="GO" id="GO:0005198">
    <property type="term" value="F:structural molecule activity"/>
    <property type="evidence" value="ECO:0007669"/>
    <property type="project" value="InterPro"/>
</dbReference>
<sequence>NNIANVNTQGYARTTAPAVARNIAGQSLGVSQADVTRITDRFLLSASLNASSDAASSQIRANTLDRIQAQFGTPGDAGSVFSRLNQVFSNFAAAAQDPASTVRRQEAVNSASSLFAEFNRLDREIQVARSEVQQQINIGVSRVNQLLQQIDKLNTDITKGSIAGDATGAENRQAALIDELSDLIDVRVERNEFGAANILTQKGVQLVGQYVLTVQQSQGTSGAAGANYSRITATTPSGASIDLQSQISGGSLNGLLVLRDQELPEIGQELAEFASSAADVLNQAHAEAIAVPLPSTITGQNTGLTSTDALNFSGATTIALTDTDGNLLRRVDVDFDAGTLSVDGGSAVSIGSTIGSLTTALDTAFGATGSVSFAKGQLSFAAVGDNGIGFLQDAAAPSSRAGRSFAAYFGLNNLISNTNPTQFDTGISASDAHGFTAGETLTFSVATGDGREVANISVAVSGTSFTDVLNALNDTTTGLGRFASFSLDANGKLVSTPALGAENFAVELTEDATARADTGLSFSQIFGLGDAANGARTGGFAVRGDILRNPDLLALGRLEIGAATIVGDFVAGKGDGRGGFELSRALETTRQFQSAGSLSATRSSLADFSGRFAVTIGSRAANAEREAEASLSLSTEADLRRANVEGVNIDEELANMTLFQQSYNAAARLIQAARELNDTLLSLV</sequence>
<keyword evidence="8" id="KW-0282">Flagellum</keyword>
<evidence type="ECO:0000256" key="3">
    <source>
        <dbReference type="ARBA" id="ARBA00009677"/>
    </source>
</evidence>
<keyword evidence="4" id="KW-0964">Secreted</keyword>
<dbReference type="InterPro" id="IPR053927">
    <property type="entry name" value="FlgK_helical"/>
</dbReference>
<evidence type="ECO:0000256" key="5">
    <source>
        <dbReference type="ARBA" id="ARBA00023143"/>
    </source>
</evidence>
<evidence type="ECO:0000256" key="1">
    <source>
        <dbReference type="ARBA" id="ARBA00004365"/>
    </source>
</evidence>
<dbReference type="InterPro" id="IPR010930">
    <property type="entry name" value="Flg_bb/hook_C_dom"/>
</dbReference>
<comment type="similarity">
    <text evidence="3">Belongs to the flagella basal body rod proteins family.</text>
</comment>
<dbReference type="PANTHER" id="PTHR30033:SF2">
    <property type="entry name" value="FLAGELLAR HOOK PROTEIN"/>
    <property type="match status" value="1"/>
</dbReference>
<dbReference type="Pfam" id="PF06429">
    <property type="entry name" value="Flg_bbr_C"/>
    <property type="match status" value="1"/>
</dbReference>
<dbReference type="Pfam" id="PF22638">
    <property type="entry name" value="FlgK_D1"/>
    <property type="match status" value="1"/>
</dbReference>
<dbReference type="PANTHER" id="PTHR30033">
    <property type="entry name" value="FLAGELLAR HOOK-ASSOCIATED PROTEIN 1"/>
    <property type="match status" value="1"/>
</dbReference>
<evidence type="ECO:0000259" key="7">
    <source>
        <dbReference type="Pfam" id="PF22638"/>
    </source>
</evidence>
<accession>A0A3B0R8Y8</accession>
<dbReference type="EMBL" id="UOEE01000053">
    <property type="protein sequence ID" value="VAV87967.1"/>
    <property type="molecule type" value="Genomic_DNA"/>
</dbReference>
<dbReference type="GO" id="GO:0005576">
    <property type="term" value="C:extracellular region"/>
    <property type="evidence" value="ECO:0007669"/>
    <property type="project" value="UniProtKB-SubCell"/>
</dbReference>
<feature type="domain" description="Flagellar basal-body/hook protein C-terminal" evidence="6">
    <location>
        <begin position="646"/>
        <end position="683"/>
    </location>
</feature>
<organism evidence="8">
    <name type="scientific">hydrothermal vent metagenome</name>
    <dbReference type="NCBI Taxonomy" id="652676"/>
    <lineage>
        <taxon>unclassified sequences</taxon>
        <taxon>metagenomes</taxon>
        <taxon>ecological metagenomes</taxon>
    </lineage>
</organism>
<feature type="non-terminal residue" evidence="8">
    <location>
        <position position="1"/>
    </location>
</feature>
<gene>
    <name evidence="8" type="ORF">MNBD_ALPHA06-1267</name>
</gene>
<keyword evidence="8" id="KW-0969">Cilium</keyword>
<name>A0A3B0R8Y8_9ZZZZ</name>
<dbReference type="NCBIfam" id="TIGR02492">
    <property type="entry name" value="flgK_ends"/>
    <property type="match status" value="1"/>
</dbReference>
<keyword evidence="8" id="KW-0966">Cell projection</keyword>
<proteinExistence type="inferred from homology"/>
<reference evidence="8" key="1">
    <citation type="submission" date="2018-06" db="EMBL/GenBank/DDBJ databases">
        <authorList>
            <person name="Zhirakovskaya E."/>
        </authorList>
    </citation>
    <scope>NUCLEOTIDE SEQUENCE</scope>
</reference>